<dbReference type="RefSeq" id="WP_232242712.1">
    <property type="nucleotide sequence ID" value="NZ_JBHEZZ010000006.1"/>
</dbReference>
<dbReference type="SUPFAM" id="SSF103473">
    <property type="entry name" value="MFS general substrate transporter"/>
    <property type="match status" value="1"/>
</dbReference>
<dbReference type="SUPFAM" id="SSF49452">
    <property type="entry name" value="Starch-binding domain-like"/>
    <property type="match status" value="1"/>
</dbReference>
<feature type="region of interest" description="Disordered" evidence="10">
    <location>
        <begin position="554"/>
        <end position="597"/>
    </location>
</feature>
<feature type="transmembrane region" description="Helical" evidence="11">
    <location>
        <begin position="78"/>
        <end position="97"/>
    </location>
</feature>
<proteinExistence type="predicted"/>
<keyword evidence="4" id="KW-0813">Transport</keyword>
<keyword evidence="7 11" id="KW-1133">Transmembrane helix</keyword>
<feature type="transmembrane region" description="Helical" evidence="11">
    <location>
        <begin position="167"/>
        <end position="188"/>
    </location>
</feature>
<evidence type="ECO:0000313" key="13">
    <source>
        <dbReference type="EMBL" id="MFC1402242.1"/>
    </source>
</evidence>
<dbReference type="InterPro" id="IPR013784">
    <property type="entry name" value="Carb-bd-like_fold"/>
</dbReference>
<keyword evidence="5" id="KW-1003">Cell membrane</keyword>
<feature type="transmembrane region" description="Helical" evidence="11">
    <location>
        <begin position="392"/>
        <end position="417"/>
    </location>
</feature>
<keyword evidence="8 11" id="KW-0472">Membrane</keyword>
<comment type="catalytic activity">
    <reaction evidence="1">
        <text>Endohydrolysis of (1-&gt;4)-alpha-D-glucosidic linkages in polysaccharides containing three or more (1-&gt;4)-alpha-linked D-glucose units.</text>
        <dbReference type="EC" id="3.2.1.1"/>
    </reaction>
</comment>
<dbReference type="PANTHER" id="PTHR23501:SF197">
    <property type="entry name" value="COMD"/>
    <property type="match status" value="1"/>
</dbReference>
<protein>
    <recommendedName>
        <fullName evidence="3">alpha-amylase</fullName>
        <ecNumber evidence="3">3.2.1.1</ecNumber>
    </recommendedName>
    <alternativeName>
        <fullName evidence="9">1,4-alpha-D-glucan glucanohydrolase</fullName>
    </alternativeName>
</protein>
<dbReference type="Gene3D" id="2.60.40.10">
    <property type="entry name" value="Immunoglobulins"/>
    <property type="match status" value="1"/>
</dbReference>
<comment type="caution">
    <text evidence="13">The sequence shown here is derived from an EMBL/GenBank/DDBJ whole genome shotgun (WGS) entry which is preliminary data.</text>
</comment>
<evidence type="ECO:0000256" key="5">
    <source>
        <dbReference type="ARBA" id="ARBA00022475"/>
    </source>
</evidence>
<evidence type="ECO:0000256" key="4">
    <source>
        <dbReference type="ARBA" id="ARBA00022448"/>
    </source>
</evidence>
<feature type="transmembrane region" description="Helical" evidence="11">
    <location>
        <begin position="507"/>
        <end position="525"/>
    </location>
</feature>
<dbReference type="Pfam" id="PF13620">
    <property type="entry name" value="CarboxypepD_reg"/>
    <property type="match status" value="3"/>
</dbReference>
<gene>
    <name evidence="13" type="ORF">ACEZDJ_13200</name>
</gene>
<dbReference type="InterPro" id="IPR011701">
    <property type="entry name" value="MFS"/>
</dbReference>
<feature type="transmembrane region" description="Helical" evidence="11">
    <location>
        <begin position="134"/>
        <end position="155"/>
    </location>
</feature>
<dbReference type="Gene3D" id="2.60.40.1120">
    <property type="entry name" value="Carboxypeptidase-like, regulatory domain"/>
    <property type="match status" value="2"/>
</dbReference>
<evidence type="ECO:0000256" key="1">
    <source>
        <dbReference type="ARBA" id="ARBA00000548"/>
    </source>
</evidence>
<dbReference type="Pfam" id="PF07690">
    <property type="entry name" value="MFS_1"/>
    <property type="match status" value="1"/>
</dbReference>
<evidence type="ECO:0000256" key="9">
    <source>
        <dbReference type="ARBA" id="ARBA00030238"/>
    </source>
</evidence>
<keyword evidence="6 11" id="KW-0812">Transmembrane</keyword>
<dbReference type="NCBIfam" id="TIGR00711">
    <property type="entry name" value="efflux_EmrB"/>
    <property type="match status" value="1"/>
</dbReference>
<organism evidence="13 14">
    <name type="scientific">Streptacidiphilus cavernicola</name>
    <dbReference type="NCBI Taxonomy" id="3342716"/>
    <lineage>
        <taxon>Bacteria</taxon>
        <taxon>Bacillati</taxon>
        <taxon>Actinomycetota</taxon>
        <taxon>Actinomycetes</taxon>
        <taxon>Kitasatosporales</taxon>
        <taxon>Streptomycetaceae</taxon>
        <taxon>Streptacidiphilus</taxon>
    </lineage>
</organism>
<evidence type="ECO:0000256" key="2">
    <source>
        <dbReference type="ARBA" id="ARBA00004651"/>
    </source>
</evidence>
<evidence type="ECO:0000256" key="8">
    <source>
        <dbReference type="ARBA" id="ARBA00023136"/>
    </source>
</evidence>
<dbReference type="CDD" id="cd17502">
    <property type="entry name" value="MFS_Azr1_MDR_like"/>
    <property type="match status" value="1"/>
</dbReference>
<evidence type="ECO:0000256" key="7">
    <source>
        <dbReference type="ARBA" id="ARBA00022989"/>
    </source>
</evidence>
<feature type="transmembrane region" description="Helical" evidence="11">
    <location>
        <begin position="367"/>
        <end position="386"/>
    </location>
</feature>
<dbReference type="SUPFAM" id="SSF49464">
    <property type="entry name" value="Carboxypeptidase regulatory domain-like"/>
    <property type="match status" value="1"/>
</dbReference>
<accession>A0ABV6ULA8</accession>
<feature type="transmembrane region" description="Helical" evidence="11">
    <location>
        <begin position="300"/>
        <end position="322"/>
    </location>
</feature>
<dbReference type="Gene3D" id="1.20.1720.10">
    <property type="entry name" value="Multidrug resistance protein D"/>
    <property type="match status" value="1"/>
</dbReference>
<evidence type="ECO:0000256" key="10">
    <source>
        <dbReference type="SAM" id="MobiDB-lite"/>
    </source>
</evidence>
<dbReference type="Gene3D" id="1.20.1250.20">
    <property type="entry name" value="MFS general substrate transporter like domains"/>
    <property type="match status" value="1"/>
</dbReference>
<keyword evidence="14" id="KW-1185">Reference proteome</keyword>
<name>A0ABV6ULA8_9ACTN</name>
<comment type="subcellular location">
    <subcellularLocation>
        <location evidence="2">Cell membrane</location>
        <topology evidence="2">Multi-pass membrane protein</topology>
    </subcellularLocation>
</comment>
<feature type="domain" description="Major facilitator superfamily (MFS) profile" evidence="12">
    <location>
        <begin position="44"/>
        <end position="530"/>
    </location>
</feature>
<dbReference type="EMBL" id="JBHEZZ010000006">
    <property type="protein sequence ID" value="MFC1402242.1"/>
    <property type="molecule type" value="Genomic_DNA"/>
</dbReference>
<dbReference type="PANTHER" id="PTHR23501">
    <property type="entry name" value="MAJOR FACILITATOR SUPERFAMILY"/>
    <property type="match status" value="1"/>
</dbReference>
<reference evidence="13 14" key="1">
    <citation type="submission" date="2024-09" db="EMBL/GenBank/DDBJ databases">
        <authorList>
            <person name="Lee S.D."/>
        </authorList>
    </citation>
    <scope>NUCLEOTIDE SEQUENCE [LARGE SCALE GENOMIC DNA]</scope>
    <source>
        <strain evidence="13 14">N1-5</strain>
    </source>
</reference>
<dbReference type="InterPro" id="IPR004638">
    <property type="entry name" value="EmrB-like"/>
</dbReference>
<sequence>MSVTQTSRPAKKTTAPATPVAATSARSGAVAAESDLTPRQLRLVFAGLMMALLLAALDQTIVATALPRIVGELHGLQHMSWVVTAYLLASTVGLPVYGKLGDLLGRKSVFQFAIAVFLIGSALSGWAHSMDELIAFRAIQGIGGGGLMIGVQAIIGDVVSPRERGRYMGLISAVFGLSSVAGPLLGGWFTDGPGWRWCFYVNLPLGLVALVVTSLVLKPKRRRAEGERRPRLDVLGSLLLAATGTCLVLATSWGGSQYAWSSPVILGLIGGAVLSLLLFPLAERRAAEPVIPLRLFRDSVFNVSGAIGVVVGVALFGAASYLPSFLQMVDGASATVSGLKMLPMMGGIVVASVVSGQLISRTGRYRLYPIVGGALSTAGMAMLGLLHADSSYLVQSAGMAVLGLGVGLALPVMVLAVQNSVAPRDLGAATSANNYLRQIGGSIGAAVFGTLFNSRLTDQLQQRLAHLAVASGSVPPTDSITPELVRSLPTPLRLAYVDSFAAAMPRVFLYLVPVLALGFLLAFLLKEKPLVTHAASQARTDDGLPYEAAFPHEAEPSAQPSAQEAPVPHQSSSSPLDTAGVPGAPGTPVSGSVLEPDRTGVPRAVLTLIDMDGRQVARAGSGQDGRWTLAAPRGGNYVLIAAAPGHQPQAVTVTVGSRPVDLDVVLGGTGRLSGAVRSAEGAPVADATVTLTDARGEVAATTHADSDGAYHFRDLVCGRYTLAVSARAYRPAALAVDVAPSGETRQDVAMAGSGTLRGTVRTSAGHAVEDARVTLLDSTGTVVAAATTGSDGQFRFTDLEPGEYTVIASGYPPVATALRIEDGHTERDLHLSHRLDD</sequence>
<evidence type="ECO:0000313" key="14">
    <source>
        <dbReference type="Proteomes" id="UP001592528"/>
    </source>
</evidence>
<evidence type="ECO:0000256" key="11">
    <source>
        <dbReference type="SAM" id="Phobius"/>
    </source>
</evidence>
<evidence type="ECO:0000259" key="12">
    <source>
        <dbReference type="PROSITE" id="PS50850"/>
    </source>
</evidence>
<feature type="region of interest" description="Disordered" evidence="10">
    <location>
        <begin position="1"/>
        <end position="20"/>
    </location>
</feature>
<feature type="transmembrane region" description="Helical" evidence="11">
    <location>
        <begin position="194"/>
        <end position="217"/>
    </location>
</feature>
<dbReference type="InterPro" id="IPR008969">
    <property type="entry name" value="CarboxyPept-like_regulatory"/>
</dbReference>
<feature type="transmembrane region" description="Helical" evidence="11">
    <location>
        <begin position="260"/>
        <end position="279"/>
    </location>
</feature>
<dbReference type="SUPFAM" id="SSF49478">
    <property type="entry name" value="Cna protein B-type domain"/>
    <property type="match status" value="1"/>
</dbReference>
<dbReference type="Proteomes" id="UP001592528">
    <property type="component" value="Unassembled WGS sequence"/>
</dbReference>
<dbReference type="InterPro" id="IPR036259">
    <property type="entry name" value="MFS_trans_sf"/>
</dbReference>
<feature type="transmembrane region" description="Helical" evidence="11">
    <location>
        <begin position="109"/>
        <end position="128"/>
    </location>
</feature>
<dbReference type="EC" id="3.2.1.1" evidence="3"/>
<dbReference type="InterPro" id="IPR013783">
    <property type="entry name" value="Ig-like_fold"/>
</dbReference>
<feature type="transmembrane region" description="Helical" evidence="11">
    <location>
        <begin position="43"/>
        <end position="66"/>
    </location>
</feature>
<evidence type="ECO:0000256" key="6">
    <source>
        <dbReference type="ARBA" id="ARBA00022692"/>
    </source>
</evidence>
<dbReference type="InterPro" id="IPR020846">
    <property type="entry name" value="MFS_dom"/>
</dbReference>
<feature type="transmembrane region" description="Helical" evidence="11">
    <location>
        <begin position="342"/>
        <end position="360"/>
    </location>
</feature>
<dbReference type="PROSITE" id="PS50850">
    <property type="entry name" value="MFS"/>
    <property type="match status" value="1"/>
</dbReference>
<feature type="transmembrane region" description="Helical" evidence="11">
    <location>
        <begin position="238"/>
        <end position="254"/>
    </location>
</feature>
<evidence type="ECO:0000256" key="3">
    <source>
        <dbReference type="ARBA" id="ARBA00012595"/>
    </source>
</evidence>